<feature type="compositionally biased region" description="Polar residues" evidence="1">
    <location>
        <begin position="1"/>
        <end position="10"/>
    </location>
</feature>
<dbReference type="Proteomes" id="UP000315226">
    <property type="component" value="Unassembled WGS sequence"/>
</dbReference>
<feature type="region of interest" description="Disordered" evidence="1">
    <location>
        <begin position="89"/>
        <end position="112"/>
    </location>
</feature>
<reference evidence="2 3" key="1">
    <citation type="submission" date="2019-06" db="EMBL/GenBank/DDBJ databases">
        <title>Whole genome shotgun sequence of Streptomyces gardneri NBRC 12865.</title>
        <authorList>
            <person name="Hosoyama A."/>
            <person name="Uohara A."/>
            <person name="Ohji S."/>
            <person name="Ichikawa N."/>
        </authorList>
    </citation>
    <scope>NUCLEOTIDE SEQUENCE [LARGE SCALE GENOMIC DNA]</scope>
    <source>
        <strain evidence="2 3">NBRC 12865</strain>
    </source>
</reference>
<keyword evidence="3" id="KW-1185">Reference proteome</keyword>
<evidence type="ECO:0000313" key="2">
    <source>
        <dbReference type="EMBL" id="GEB54601.1"/>
    </source>
</evidence>
<evidence type="ECO:0000256" key="1">
    <source>
        <dbReference type="SAM" id="MobiDB-lite"/>
    </source>
</evidence>
<proteinExistence type="predicted"/>
<organism evidence="2 3">
    <name type="scientific">Streptomyces gardneri</name>
    <dbReference type="NCBI Taxonomy" id="66892"/>
    <lineage>
        <taxon>Bacteria</taxon>
        <taxon>Bacillati</taxon>
        <taxon>Actinomycetota</taxon>
        <taxon>Actinomycetes</taxon>
        <taxon>Kitasatosporales</taxon>
        <taxon>Streptomycetaceae</taxon>
        <taxon>Streptomyces</taxon>
    </lineage>
</organism>
<evidence type="ECO:0000313" key="3">
    <source>
        <dbReference type="Proteomes" id="UP000315226"/>
    </source>
</evidence>
<feature type="region of interest" description="Disordered" evidence="1">
    <location>
        <begin position="1"/>
        <end position="26"/>
    </location>
</feature>
<comment type="caution">
    <text evidence="2">The sequence shown here is derived from an EMBL/GenBank/DDBJ whole genome shotgun (WGS) entry which is preliminary data.</text>
</comment>
<gene>
    <name evidence="2" type="ORF">SGA01_02060</name>
</gene>
<dbReference type="EMBL" id="BJMN01000002">
    <property type="protein sequence ID" value="GEB54601.1"/>
    <property type="molecule type" value="Genomic_DNA"/>
</dbReference>
<feature type="compositionally biased region" description="Basic and acidic residues" evidence="1">
    <location>
        <begin position="103"/>
        <end position="112"/>
    </location>
</feature>
<protein>
    <submittedName>
        <fullName evidence="2">Uncharacterized protein</fullName>
    </submittedName>
</protein>
<sequence>MRGPSTTNASRAADSPLPRMPVTGSCTTRARFDDLDQRPHLDNPLITTRYASWSGCRGVQSAEEFLDGFPDGLGGEAFDKRPVEGRAAHDGLIGDSWSKARRKTDDGPRKTW</sequence>
<dbReference type="AlphaFoldDB" id="A0A4Y3RA47"/>
<name>A0A4Y3RA47_9ACTN</name>
<accession>A0A4Y3RA47</accession>